<dbReference type="SUPFAM" id="SSF48452">
    <property type="entry name" value="TPR-like"/>
    <property type="match status" value="1"/>
</dbReference>
<dbReference type="GO" id="GO:0003755">
    <property type="term" value="F:peptidyl-prolyl cis-trans isomerase activity"/>
    <property type="evidence" value="ECO:0007669"/>
    <property type="project" value="UniProtKB-EC"/>
</dbReference>
<evidence type="ECO:0000313" key="8">
    <source>
        <dbReference type="Proteomes" id="UP000294530"/>
    </source>
</evidence>
<feature type="repeat" description="TPR" evidence="5">
    <location>
        <begin position="206"/>
        <end position="239"/>
    </location>
</feature>
<dbReference type="RefSeq" id="XP_067819605.1">
    <property type="nucleotide sequence ID" value="XM_067967135.1"/>
</dbReference>
<comment type="caution">
    <text evidence="7">The sequence shown here is derived from an EMBL/GenBank/DDBJ whole genome shotgun (WGS) entry which is preliminary data.</text>
</comment>
<evidence type="ECO:0000256" key="4">
    <source>
        <dbReference type="ARBA" id="ARBA00023235"/>
    </source>
</evidence>
<dbReference type="InterPro" id="IPR019734">
    <property type="entry name" value="TPR_rpt"/>
</dbReference>
<dbReference type="AlphaFoldDB" id="A0A976FPA4"/>
<comment type="catalytic activity">
    <reaction evidence="1">
        <text>[protein]-peptidylproline (omega=180) = [protein]-peptidylproline (omega=0)</text>
        <dbReference type="Rhea" id="RHEA:16237"/>
        <dbReference type="Rhea" id="RHEA-COMP:10747"/>
        <dbReference type="Rhea" id="RHEA-COMP:10748"/>
        <dbReference type="ChEBI" id="CHEBI:83833"/>
        <dbReference type="ChEBI" id="CHEBI:83834"/>
        <dbReference type="EC" id="5.2.1.8"/>
    </reaction>
</comment>
<feature type="region of interest" description="Disordered" evidence="6">
    <location>
        <begin position="167"/>
        <end position="188"/>
    </location>
</feature>
<reference evidence="7 8" key="1">
    <citation type="journal article" date="2021" name="Genome Biol.">
        <title>AFLAP: assembly-free linkage analysis pipeline using k-mers from genome sequencing data.</title>
        <authorList>
            <person name="Fletcher K."/>
            <person name="Zhang L."/>
            <person name="Gil J."/>
            <person name="Han R."/>
            <person name="Cavanaugh K."/>
            <person name="Michelmore R."/>
        </authorList>
    </citation>
    <scope>NUCLEOTIDE SEQUENCE [LARGE SCALE GENOMIC DNA]</scope>
    <source>
        <strain evidence="7 8">SF5</strain>
    </source>
</reference>
<dbReference type="PANTHER" id="PTHR46512:SF9">
    <property type="entry name" value="PEPTIDYLPROLYL ISOMERASE"/>
    <property type="match status" value="1"/>
</dbReference>
<name>A0A976FPA4_BRELC</name>
<keyword evidence="3" id="KW-0697">Rotamase</keyword>
<organism evidence="7 8">
    <name type="scientific">Bremia lactucae</name>
    <name type="common">Lettuce downy mildew</name>
    <dbReference type="NCBI Taxonomy" id="4779"/>
    <lineage>
        <taxon>Eukaryota</taxon>
        <taxon>Sar</taxon>
        <taxon>Stramenopiles</taxon>
        <taxon>Oomycota</taxon>
        <taxon>Peronosporomycetes</taxon>
        <taxon>Peronosporales</taxon>
        <taxon>Peronosporaceae</taxon>
        <taxon>Bremia</taxon>
    </lineage>
</organism>
<protein>
    <recommendedName>
        <fullName evidence="2">peptidylprolyl isomerase</fullName>
        <ecNumber evidence="2">5.2.1.8</ecNumber>
    </recommendedName>
</protein>
<dbReference type="PANTHER" id="PTHR46512">
    <property type="entry name" value="PEPTIDYLPROLYL ISOMERASE"/>
    <property type="match status" value="1"/>
</dbReference>
<dbReference type="EMBL" id="SHOA02000019">
    <property type="protein sequence ID" value="TDH70106.1"/>
    <property type="molecule type" value="Genomic_DNA"/>
</dbReference>
<dbReference type="OrthoDB" id="70500at2759"/>
<evidence type="ECO:0000256" key="6">
    <source>
        <dbReference type="SAM" id="MobiDB-lite"/>
    </source>
</evidence>
<dbReference type="SMART" id="SM00028">
    <property type="entry name" value="TPR"/>
    <property type="match status" value="4"/>
</dbReference>
<feature type="repeat" description="TPR" evidence="5">
    <location>
        <begin position="417"/>
        <end position="450"/>
    </location>
</feature>
<dbReference type="Pfam" id="PF13181">
    <property type="entry name" value="TPR_8"/>
    <property type="match status" value="1"/>
</dbReference>
<dbReference type="PROSITE" id="PS50005">
    <property type="entry name" value="TPR"/>
    <property type="match status" value="2"/>
</dbReference>
<keyword evidence="4" id="KW-0413">Isomerase</keyword>
<dbReference type="GeneID" id="94352806"/>
<keyword evidence="5" id="KW-0802">TPR repeat</keyword>
<dbReference type="EC" id="5.2.1.8" evidence="2"/>
<evidence type="ECO:0000256" key="2">
    <source>
        <dbReference type="ARBA" id="ARBA00013194"/>
    </source>
</evidence>
<evidence type="ECO:0000256" key="3">
    <source>
        <dbReference type="ARBA" id="ARBA00023110"/>
    </source>
</evidence>
<gene>
    <name evidence="7" type="ORF">CCR75_009089</name>
</gene>
<proteinExistence type="predicted"/>
<dbReference type="Proteomes" id="UP000294530">
    <property type="component" value="Unassembled WGS sequence"/>
</dbReference>
<evidence type="ECO:0000256" key="5">
    <source>
        <dbReference type="PROSITE-ProRule" id="PRU00339"/>
    </source>
</evidence>
<evidence type="ECO:0000313" key="7">
    <source>
        <dbReference type="EMBL" id="TDH70106.1"/>
    </source>
</evidence>
<sequence length="492" mass="56294">MYSAWDTFDVEKELALVDQQEQSEAREKQQCKLLQAKESVETLATRKAQQSADILAAQAAVAALKAKKRHRTYPNAKSDALADAIKVEKLKTQAQLFAQKHQLLQEILENRRQGDSALAEEKKEANVFFKNALAAIQKLEKLVPELLQDEKKHESFELLDKNAPECKEKPSYGDKSCHREKEPKAKRTEGLPKANDLVAIITMFYTDVYMGIGTCDLKQGRLAAATEAFKEVLVRDDEHVMAWLQRGQAFEEMNALLVAMLHYNRIMSLDSEHEKGKEFLERVKSRLLTEGDARNVAHYDVKDIPDSDAIKNIVFAYTGALATQDHVRERIQWTFEEANVLAIEKFHDYSMTKYQIVLGCLNQLQSQENCVILKRVLKEIAISCHLNIASACLEMQRNYLKGIRHCKQALDLDAHDAMIIVHMGQLYHALHKYDNALECFKQAKTLVRAAMADERRTEMLVRIEKETDKCEYTRSQYDLEYLLKVQTTSNGL</sequence>
<accession>A0A976FPA4</accession>
<dbReference type="Gene3D" id="1.25.40.10">
    <property type="entry name" value="Tetratricopeptide repeat domain"/>
    <property type="match status" value="2"/>
</dbReference>
<dbReference type="KEGG" id="blac:94352806"/>
<dbReference type="InterPro" id="IPR011990">
    <property type="entry name" value="TPR-like_helical_dom_sf"/>
</dbReference>
<keyword evidence="8" id="KW-1185">Reference proteome</keyword>
<evidence type="ECO:0000256" key="1">
    <source>
        <dbReference type="ARBA" id="ARBA00000971"/>
    </source>
</evidence>
<dbReference type="InterPro" id="IPR050754">
    <property type="entry name" value="FKBP4/5/8-like"/>
</dbReference>